<evidence type="ECO:0000259" key="3">
    <source>
        <dbReference type="Pfam" id="PF03457"/>
    </source>
</evidence>
<sequence length="946" mass="105676">MSAQSLPRTSLSRSQKSTILYKSNLPKSLRTTHPSGILHAIRTSPTIIHGSGGQPVTREEHTFAWIQTLTPTSEQLTRNHLAKYGFDSELNFIPYSTRAAWCTKYPNAVPYVECVDVVNSLADGGGVSTIVRGYPLWNPNVNSVTDIPREVVEAAGYHGSMNSGMVTDDNLEIAAAMAASAAAASGDGTNKRPRENKLLPNGILSNAQRSELHSEIYNYFVWLRTQVKAEGGKGKKSVGGMSSDGLKEMLRSMGEALPSAKSGGGSSGSGDDQPPPFLEEALFAKLKHRVDSGIGSTSAKRQKKASGGGGIGGQRKLRKEKGPPVSWEERLKQLTEFGEEHGHFEVPQPLDEDDEDDVRFYNWVQKMHYELRAYNNGNTTKLTKERADQLAAINFEANEAKPRGRPRIQQIIPDVSWKKRIQQVISYKDDVGHLNIDHQYKHCDNLGGWAVNMSTKYQNWKDGEVMYPEMEAQFDELKALGFNFDISSCYEKTRSWDDHYEKLVEYKAQNGNARVPLKWKADLRLGKWVQLQRKAKRTKKLSEEHREYFDPLLFGNCFVVECLCLLTVAYYVTSYSVAHINMSKVDQFRSIFEASLTAIHKRTGGEDPIAKSKRCIILSGGVDTCAIMAASKKIGMSYAGALTVVTGDDSPDLGFSSACAKEHGLEHHIVRLKPAELVEQFLPDVVKNLKIYNGMLVRNSLVIAAVFKKAAELGFTDAVVGDGADELFGGYSFMWGYEDNPAEWREKRDSMCAAWTFSTEELASMYNMKEHSPYTEPATVEWAIANTEREDCIGVRPIRLFYGEETKDHTTGKVILREAYETVSSWRRKDPIEMGSGATVIGHDEYWKDYISDEEFEQETAELLTRGYRLDRKEQLANYRVFAKCFGPNGENGADIKRLPLGEGCVDCCFDVGGKMFCHMCGAYPAPRSKAATHYYDTELKKLVAR</sequence>
<keyword evidence="4" id="KW-0067">ATP-binding</keyword>
<dbReference type="EMBL" id="JATAAI010000041">
    <property type="protein sequence ID" value="KAK1734156.1"/>
    <property type="molecule type" value="Genomic_DNA"/>
</dbReference>
<comment type="caution">
    <text evidence="4">The sequence shown here is derived from an EMBL/GenBank/DDBJ whole genome shotgun (WGS) entry which is preliminary data.</text>
</comment>
<dbReference type="Pfam" id="PF00733">
    <property type="entry name" value="Asn_synthase"/>
    <property type="match status" value="1"/>
</dbReference>
<name>A0AAD9D4W3_9STRA</name>
<keyword evidence="5" id="KW-1185">Reference proteome</keyword>
<dbReference type="AlphaFoldDB" id="A0AAD9D4W3"/>
<reference evidence="4" key="1">
    <citation type="submission" date="2023-06" db="EMBL/GenBank/DDBJ databases">
        <title>Survivors Of The Sea: Transcriptome response of Skeletonema marinoi to long-term dormancy.</title>
        <authorList>
            <person name="Pinder M.I.M."/>
            <person name="Kourtchenko O."/>
            <person name="Robertson E.K."/>
            <person name="Larsson T."/>
            <person name="Maumus F."/>
            <person name="Osuna-Cruz C.M."/>
            <person name="Vancaester E."/>
            <person name="Stenow R."/>
            <person name="Vandepoele K."/>
            <person name="Ploug H."/>
            <person name="Bruchert V."/>
            <person name="Godhe A."/>
            <person name="Topel M."/>
        </authorList>
    </citation>
    <scope>NUCLEOTIDE SEQUENCE</scope>
    <source>
        <strain evidence="4">R05AC</strain>
    </source>
</reference>
<keyword evidence="4" id="KW-0378">Hydrolase</keyword>
<keyword evidence="4" id="KW-0347">Helicase</keyword>
<feature type="domain" description="Asparagine synthetase" evidence="2">
    <location>
        <begin position="615"/>
        <end position="737"/>
    </location>
</feature>
<dbReference type="Pfam" id="PF03457">
    <property type="entry name" value="HA"/>
    <property type="match status" value="2"/>
</dbReference>
<dbReference type="InterPro" id="IPR014729">
    <property type="entry name" value="Rossmann-like_a/b/a_fold"/>
</dbReference>
<proteinExistence type="predicted"/>
<dbReference type="GO" id="GO:0004386">
    <property type="term" value="F:helicase activity"/>
    <property type="evidence" value="ECO:0007669"/>
    <property type="project" value="UniProtKB-KW"/>
</dbReference>
<dbReference type="SUPFAM" id="SSF52402">
    <property type="entry name" value="Adenine nucleotide alpha hydrolases-like"/>
    <property type="match status" value="1"/>
</dbReference>
<dbReference type="CDD" id="cd01991">
    <property type="entry name" value="Asn_synthase_B_C"/>
    <property type="match status" value="1"/>
</dbReference>
<feature type="domain" description="Helicase-associated" evidence="3">
    <location>
        <begin position="325"/>
        <end position="395"/>
    </location>
</feature>
<evidence type="ECO:0000256" key="1">
    <source>
        <dbReference type="SAM" id="MobiDB-lite"/>
    </source>
</evidence>
<feature type="region of interest" description="Disordered" evidence="1">
    <location>
        <begin position="256"/>
        <end position="277"/>
    </location>
</feature>
<dbReference type="PANTHER" id="PTHR33418">
    <property type="entry name" value="HELICASE-ASSOCIATED"/>
    <property type="match status" value="1"/>
</dbReference>
<dbReference type="InterPro" id="IPR005114">
    <property type="entry name" value="Helicase_assoc"/>
</dbReference>
<dbReference type="Gene3D" id="6.10.140.530">
    <property type="match status" value="2"/>
</dbReference>
<organism evidence="4 5">
    <name type="scientific">Skeletonema marinoi</name>
    <dbReference type="NCBI Taxonomy" id="267567"/>
    <lineage>
        <taxon>Eukaryota</taxon>
        <taxon>Sar</taxon>
        <taxon>Stramenopiles</taxon>
        <taxon>Ochrophyta</taxon>
        <taxon>Bacillariophyta</taxon>
        <taxon>Coscinodiscophyceae</taxon>
        <taxon>Thalassiosirophycidae</taxon>
        <taxon>Thalassiosirales</taxon>
        <taxon>Skeletonemataceae</taxon>
        <taxon>Skeletonema</taxon>
        <taxon>Skeletonema marinoi-dohrnii complex</taxon>
    </lineage>
</organism>
<accession>A0AAD9D4W3</accession>
<dbReference type="GO" id="GO:0006529">
    <property type="term" value="P:asparagine biosynthetic process"/>
    <property type="evidence" value="ECO:0007669"/>
    <property type="project" value="InterPro"/>
</dbReference>
<dbReference type="Proteomes" id="UP001224775">
    <property type="component" value="Unassembled WGS sequence"/>
</dbReference>
<feature type="domain" description="Helicase-associated" evidence="3">
    <location>
        <begin position="493"/>
        <end position="547"/>
    </location>
</feature>
<evidence type="ECO:0000313" key="5">
    <source>
        <dbReference type="Proteomes" id="UP001224775"/>
    </source>
</evidence>
<evidence type="ECO:0000313" key="4">
    <source>
        <dbReference type="EMBL" id="KAK1734156.1"/>
    </source>
</evidence>
<dbReference type="GO" id="GO:0004066">
    <property type="term" value="F:asparagine synthase (glutamine-hydrolyzing) activity"/>
    <property type="evidence" value="ECO:0007669"/>
    <property type="project" value="InterPro"/>
</dbReference>
<feature type="region of interest" description="Disordered" evidence="1">
    <location>
        <begin position="292"/>
        <end position="326"/>
    </location>
</feature>
<keyword evidence="4" id="KW-0547">Nucleotide-binding</keyword>
<dbReference type="Gene3D" id="3.40.50.620">
    <property type="entry name" value="HUPs"/>
    <property type="match status" value="1"/>
</dbReference>
<dbReference type="PANTHER" id="PTHR33418:SF1">
    <property type="entry name" value="HELICASE-ASSOCIATED DOMAIN-CONTAINING PROTEIN"/>
    <property type="match status" value="1"/>
</dbReference>
<gene>
    <name evidence="4" type="ORF">QTG54_015159</name>
</gene>
<protein>
    <submittedName>
        <fullName evidence="4">Helicase-associated domain-containing protein</fullName>
    </submittedName>
</protein>
<evidence type="ECO:0000259" key="2">
    <source>
        <dbReference type="Pfam" id="PF00733"/>
    </source>
</evidence>
<dbReference type="InterPro" id="IPR001962">
    <property type="entry name" value="Asn_synthase"/>
</dbReference>